<proteinExistence type="predicted"/>
<name>A0A9D2ENZ5_9FIRM</name>
<feature type="domain" description="NERD" evidence="2">
    <location>
        <begin position="57"/>
        <end position="99"/>
    </location>
</feature>
<keyword evidence="1" id="KW-1133">Transmembrane helix</keyword>
<accession>A0A9D2ENZ5</accession>
<reference evidence="3" key="1">
    <citation type="journal article" date="2021" name="PeerJ">
        <title>Extensive microbial diversity within the chicken gut microbiome revealed by metagenomics and culture.</title>
        <authorList>
            <person name="Gilroy R."/>
            <person name="Ravi A."/>
            <person name="Getino M."/>
            <person name="Pursley I."/>
            <person name="Horton D.L."/>
            <person name="Alikhan N.F."/>
            <person name="Baker D."/>
            <person name="Gharbi K."/>
            <person name="Hall N."/>
            <person name="Watson M."/>
            <person name="Adriaenssens E.M."/>
            <person name="Foster-Nyarko E."/>
            <person name="Jarju S."/>
            <person name="Secka A."/>
            <person name="Antonio M."/>
            <person name="Oren A."/>
            <person name="Chaudhuri R.R."/>
            <person name="La Ragione R."/>
            <person name="Hildebrand F."/>
            <person name="Pallen M.J."/>
        </authorList>
    </citation>
    <scope>NUCLEOTIDE SEQUENCE</scope>
    <source>
        <strain evidence="3">ChiSxjej1B13-11774</strain>
    </source>
</reference>
<comment type="caution">
    <text evidence="3">The sequence shown here is derived from an EMBL/GenBank/DDBJ whole genome shotgun (WGS) entry which is preliminary data.</text>
</comment>
<evidence type="ECO:0000259" key="2">
    <source>
        <dbReference type="PROSITE" id="PS50965"/>
    </source>
</evidence>
<gene>
    <name evidence="3" type="ORF">H9811_01660</name>
</gene>
<dbReference type="Proteomes" id="UP000824048">
    <property type="component" value="Unassembled WGS sequence"/>
</dbReference>
<protein>
    <recommendedName>
        <fullName evidence="2">NERD domain-containing protein</fullName>
    </recommendedName>
</protein>
<evidence type="ECO:0000313" key="4">
    <source>
        <dbReference type="Proteomes" id="UP000824048"/>
    </source>
</evidence>
<feature type="transmembrane region" description="Helical" evidence="1">
    <location>
        <begin position="6"/>
        <end position="30"/>
    </location>
</feature>
<sequence>MSAELVFFCFFILIFCLIFAATIYALYDFFVASKSRYKKTDYYDQTHKSFWSMQFDKGSQGEYLIWDSLQQLPGYKKFLFNCYLPKRNGESTEVDLILL</sequence>
<evidence type="ECO:0000313" key="3">
    <source>
        <dbReference type="EMBL" id="HIZ41248.1"/>
    </source>
</evidence>
<organism evidence="3 4">
    <name type="scientific">Candidatus Gemmiger excrementigallinarum</name>
    <dbReference type="NCBI Taxonomy" id="2838609"/>
    <lineage>
        <taxon>Bacteria</taxon>
        <taxon>Bacillati</taxon>
        <taxon>Bacillota</taxon>
        <taxon>Clostridia</taxon>
        <taxon>Eubacteriales</taxon>
        <taxon>Gemmiger</taxon>
    </lineage>
</organism>
<feature type="non-terminal residue" evidence="3">
    <location>
        <position position="99"/>
    </location>
</feature>
<dbReference type="InterPro" id="IPR011528">
    <property type="entry name" value="NERD"/>
</dbReference>
<dbReference type="AlphaFoldDB" id="A0A9D2ENZ5"/>
<dbReference type="PROSITE" id="PS50965">
    <property type="entry name" value="NERD"/>
    <property type="match status" value="1"/>
</dbReference>
<keyword evidence="1" id="KW-0812">Transmembrane</keyword>
<reference evidence="3" key="2">
    <citation type="submission" date="2021-04" db="EMBL/GenBank/DDBJ databases">
        <authorList>
            <person name="Gilroy R."/>
        </authorList>
    </citation>
    <scope>NUCLEOTIDE SEQUENCE</scope>
    <source>
        <strain evidence="3">ChiSxjej1B13-11774</strain>
    </source>
</reference>
<dbReference type="EMBL" id="DXBP01000007">
    <property type="protein sequence ID" value="HIZ41248.1"/>
    <property type="molecule type" value="Genomic_DNA"/>
</dbReference>
<evidence type="ECO:0000256" key="1">
    <source>
        <dbReference type="SAM" id="Phobius"/>
    </source>
</evidence>
<keyword evidence="1" id="KW-0472">Membrane</keyword>